<dbReference type="InterPro" id="IPR013209">
    <property type="entry name" value="LNS2"/>
</dbReference>
<feature type="region of interest" description="Disordered" evidence="5">
    <location>
        <begin position="1401"/>
        <end position="1443"/>
    </location>
</feature>
<dbReference type="Pfam" id="PF16876">
    <property type="entry name" value="Lipin_mid"/>
    <property type="match status" value="1"/>
</dbReference>
<feature type="compositionally biased region" description="Low complexity" evidence="5">
    <location>
        <begin position="512"/>
        <end position="525"/>
    </location>
</feature>
<dbReference type="InterPro" id="IPR031703">
    <property type="entry name" value="Lipin_mid"/>
</dbReference>
<dbReference type="InterPro" id="IPR036412">
    <property type="entry name" value="HAD-like_sf"/>
</dbReference>
<feature type="compositionally biased region" description="Polar residues" evidence="5">
    <location>
        <begin position="605"/>
        <end position="615"/>
    </location>
</feature>
<dbReference type="SUPFAM" id="SSF56784">
    <property type="entry name" value="HAD-like"/>
    <property type="match status" value="1"/>
</dbReference>
<dbReference type="EC" id="3.1.3.4" evidence="3"/>
<feature type="domain" description="LNS2/PITP" evidence="6">
    <location>
        <begin position="1156"/>
        <end position="1312"/>
    </location>
</feature>
<sequence>MASRAANAIKSGTVSSVMAVGNTLVNISPHLTGAIDIVMVRQPDGSLKSSPFYVRFGKYTGMRIPDRKVRIAVNDEAVELSMHLGRTGEAYFVMLDEPADAEGGAEQDELLRGQMSPVSGCSSGDDLMAYEQPVGLPLHLSTHNISLASAEEGRAGAMRQHMEHTLSCPANLDKLGSVQEMPEQEGVESPVSQPAHMPPLLEAEPSPDAVPAVAWDFDAPKARSAPSSPRLMTTGLYPASPEVPSMAQMKLAVGMNHPPTAVSPGHSPLFGRVDGSDSAGSSPSAVSSLTASLAALAGIRTREDKAEQSRSDSPSLRGSSRAGLRRHSFESSVAARQTYAPSHVSPRPGKSSASGRRAGVDRLSETSQPHKAHGDLHAASSMFPDGVDRQQRSSRGHVLVSEEHCNKNQPSGKQHSTDAAQARQQPFDVDQLPLQDDPNEPETQRPEVSDAGRPVPTHPWSLANPRHLSTPLATQHPPAIITSKEAAAPVGDGMQSSAPRDTAIPASADQMSPAAPSESSAANNKEALESLQDDSVLQDDAAQFAIHRHQIDMQRREEEPHEARTSSQALDHHPQQRDASTTSATQSRDPHSPHHKQHAIAGSEQDPQPSTSESPASPFESVSADDCPASPQPNAAAQALRTAKAQAAPEGTSNLHSPMSSREGLANGGLKPHSNHKDEKSAIKTATQPSAGFNEVDQQQNSFQYHPHTNNPGPTDSSKNLQQLGSSDRNSSAGEHNLNQSTLSASSSSSPKPPTASPSSANLPTTSGTSTISLPTAALCHSPPPSNASSRAFPPAQLSLPAKSAIIPIRTAVTPAYSEPLPNDLQQASQPTAVRQPLLGSSPEPTAGGWGAAGAGDHLSIADARHSQVSQSLPIMGRSPSDLLGMSPNPSIQLGKAPTLDQGAATSAVGPAAPTPALQDEPTFELSLCAGHIRPGMSPEEAWGAFAAGRVPMERFQSSPQDVMGSQDLMVRVGMQLVSLQDAAPMLVGRLVYQLPDAELEKLMPAAAKPVQLQRPKSLLPGAEPKARQQSKAPTKRNSWRLWFNAWRATSPPVRPQSTSGPALKPADKASSEPLAITPRAPGSAGLGVSQPIDLAAEEAQEVVQLAKVGRKRAFVPTPAQLSQLPLQQGQNTIEFTFAGQRLRAFVYMLAWNARLVISDVDGTITRSDLLGHMLPRIGWDWSHLGIANLFSNISDNGYDMLFLSSRAIAQASATRDYLHTLKQDGSLLPQGPVIISPDGLFPSLYRELVLRRPHEFKIRALEDIRALFPEDWNPFFAGFGNRDTDEISYLTVGVPPSKIFIINPRGELRKASSTVTTSTWGTLIGVNGLVHEMFPPLQPVEQAQSVTQREEYNDFTFWHVQPPIIIDSDEDLDPAAQPSVDAVQNGDLSVVAGDLVEAGSSGAAGGLEESEQLDGYDSTDESGGDTPVKNDLMMTLGSPFPL</sequence>
<feature type="compositionally biased region" description="Basic and acidic residues" evidence="5">
    <location>
        <begin position="549"/>
        <end position="576"/>
    </location>
</feature>
<feature type="compositionally biased region" description="Low complexity" evidence="5">
    <location>
        <begin position="628"/>
        <end position="648"/>
    </location>
</feature>
<organism evidence="7 8">
    <name type="scientific">Apatococcus lobatus</name>
    <dbReference type="NCBI Taxonomy" id="904363"/>
    <lineage>
        <taxon>Eukaryota</taxon>
        <taxon>Viridiplantae</taxon>
        <taxon>Chlorophyta</taxon>
        <taxon>core chlorophytes</taxon>
        <taxon>Trebouxiophyceae</taxon>
        <taxon>Chlorellales</taxon>
        <taxon>Chlorellaceae</taxon>
        <taxon>Apatococcus</taxon>
    </lineage>
</organism>
<gene>
    <name evidence="7" type="ORF">WJX74_000895</name>
</gene>
<evidence type="ECO:0000313" key="7">
    <source>
        <dbReference type="EMBL" id="KAK9844332.1"/>
    </source>
</evidence>
<evidence type="ECO:0000259" key="6">
    <source>
        <dbReference type="SMART" id="SM00775"/>
    </source>
</evidence>
<feature type="compositionally biased region" description="Acidic residues" evidence="5">
    <location>
        <begin position="1409"/>
        <end position="1424"/>
    </location>
</feature>
<proteinExistence type="inferred from homology"/>
<comment type="caution">
    <text evidence="7">The sequence shown here is derived from an EMBL/GenBank/DDBJ whole genome shotgun (WGS) entry which is preliminary data.</text>
</comment>
<evidence type="ECO:0000256" key="5">
    <source>
        <dbReference type="SAM" id="MobiDB-lite"/>
    </source>
</evidence>
<feature type="region of interest" description="Disordered" evidence="5">
    <location>
        <begin position="1014"/>
        <end position="1037"/>
    </location>
</feature>
<accession>A0AAW1SEC5</accession>
<evidence type="ECO:0000256" key="3">
    <source>
        <dbReference type="ARBA" id="ARBA00012638"/>
    </source>
</evidence>
<feature type="compositionally biased region" description="Polar residues" evidence="5">
    <location>
        <begin position="407"/>
        <end position="424"/>
    </location>
</feature>
<feature type="compositionally biased region" description="Basic and acidic residues" evidence="5">
    <location>
        <begin position="301"/>
        <end position="310"/>
    </location>
</feature>
<dbReference type="SMART" id="SM00775">
    <property type="entry name" value="LNS2"/>
    <property type="match status" value="1"/>
</dbReference>
<dbReference type="PANTHER" id="PTHR12181:SF12">
    <property type="entry name" value="PHOSPHATIDATE PHOSPHATASE"/>
    <property type="match status" value="1"/>
</dbReference>
<evidence type="ECO:0000256" key="1">
    <source>
        <dbReference type="ARBA" id="ARBA00001946"/>
    </source>
</evidence>
<dbReference type="Pfam" id="PF08235">
    <property type="entry name" value="LNS2"/>
    <property type="match status" value="1"/>
</dbReference>
<dbReference type="Proteomes" id="UP001438707">
    <property type="component" value="Unassembled WGS sequence"/>
</dbReference>
<dbReference type="InterPro" id="IPR031315">
    <property type="entry name" value="LNS2/PITP"/>
</dbReference>
<feature type="compositionally biased region" description="Polar residues" evidence="5">
    <location>
        <begin position="651"/>
        <end position="660"/>
    </location>
</feature>
<keyword evidence="8" id="KW-1185">Reference proteome</keyword>
<dbReference type="PANTHER" id="PTHR12181">
    <property type="entry name" value="LIPIN"/>
    <property type="match status" value="1"/>
</dbReference>
<reference evidence="7 8" key="1">
    <citation type="journal article" date="2024" name="Nat. Commun.">
        <title>Phylogenomics reveals the evolutionary origins of lichenization in chlorophyte algae.</title>
        <authorList>
            <person name="Puginier C."/>
            <person name="Libourel C."/>
            <person name="Otte J."/>
            <person name="Skaloud P."/>
            <person name="Haon M."/>
            <person name="Grisel S."/>
            <person name="Petersen M."/>
            <person name="Berrin J.G."/>
            <person name="Delaux P.M."/>
            <person name="Dal Grande F."/>
            <person name="Keller J."/>
        </authorList>
    </citation>
    <scope>NUCLEOTIDE SEQUENCE [LARGE SCALE GENOMIC DNA]</scope>
    <source>
        <strain evidence="7 8">SAG 2145</strain>
    </source>
</reference>
<feature type="region of interest" description="Disordered" evidence="5">
    <location>
        <begin position="255"/>
        <end position="285"/>
    </location>
</feature>
<comment type="cofactor">
    <cofactor evidence="1">
        <name>Mg(2+)</name>
        <dbReference type="ChEBI" id="CHEBI:18420"/>
    </cofactor>
</comment>
<comment type="similarity">
    <text evidence="2">Belongs to the lipin family.</text>
</comment>
<feature type="compositionally biased region" description="Polar residues" evidence="5">
    <location>
        <begin position="762"/>
        <end position="774"/>
    </location>
</feature>
<dbReference type="EMBL" id="JALJOS010000001">
    <property type="protein sequence ID" value="KAK9844332.1"/>
    <property type="molecule type" value="Genomic_DNA"/>
</dbReference>
<feature type="region of interest" description="Disordered" evidence="5">
    <location>
        <begin position="487"/>
        <end position="794"/>
    </location>
</feature>
<feature type="region of interest" description="Disordered" evidence="5">
    <location>
        <begin position="301"/>
        <end position="473"/>
    </location>
</feature>
<name>A0AAW1SEC5_9CHLO</name>
<evidence type="ECO:0000313" key="8">
    <source>
        <dbReference type="Proteomes" id="UP001438707"/>
    </source>
</evidence>
<dbReference type="Pfam" id="PF04571">
    <property type="entry name" value="Lipin_N"/>
    <property type="match status" value="1"/>
</dbReference>
<feature type="compositionally biased region" description="Polar residues" evidence="5">
    <location>
        <begin position="577"/>
        <end position="587"/>
    </location>
</feature>
<dbReference type="InterPro" id="IPR007651">
    <property type="entry name" value="Lipin_N"/>
</dbReference>
<protein>
    <recommendedName>
        <fullName evidence="3">phosphatidate phosphatase</fullName>
        <ecNumber evidence="3">3.1.3.4</ecNumber>
    </recommendedName>
</protein>
<evidence type="ECO:0000256" key="2">
    <source>
        <dbReference type="ARBA" id="ARBA00005476"/>
    </source>
</evidence>
<keyword evidence="4" id="KW-0378">Hydrolase</keyword>
<evidence type="ECO:0000256" key="4">
    <source>
        <dbReference type="ARBA" id="ARBA00022801"/>
    </source>
</evidence>
<feature type="compositionally biased region" description="Low complexity" evidence="5">
    <location>
        <begin position="311"/>
        <end position="322"/>
    </location>
</feature>
<feature type="region of interest" description="Disordered" evidence="5">
    <location>
        <begin position="1051"/>
        <end position="1085"/>
    </location>
</feature>
<feature type="compositionally biased region" description="Low complexity" evidence="5">
    <location>
        <begin position="741"/>
        <end position="750"/>
    </location>
</feature>
<dbReference type="GO" id="GO:0008195">
    <property type="term" value="F:phosphatidate phosphatase activity"/>
    <property type="evidence" value="ECO:0007669"/>
    <property type="project" value="UniProtKB-EC"/>
</dbReference>
<feature type="compositionally biased region" description="Polar residues" evidence="5">
    <location>
        <begin position="684"/>
        <end position="740"/>
    </location>
</feature>
<dbReference type="InterPro" id="IPR026058">
    <property type="entry name" value="LIPIN"/>
</dbReference>
<feature type="compositionally biased region" description="Low complexity" evidence="5">
    <location>
        <begin position="276"/>
        <end position="285"/>
    </location>
</feature>